<dbReference type="GO" id="GO:0020037">
    <property type="term" value="F:heme binding"/>
    <property type="evidence" value="ECO:0007669"/>
    <property type="project" value="InterPro"/>
</dbReference>
<comment type="cofactor">
    <cofactor evidence="11">
        <name>heme c</name>
        <dbReference type="ChEBI" id="CHEBI:61717"/>
    </cofactor>
    <text evidence="11">Binds 1 heme c group per subunit.</text>
</comment>
<dbReference type="InterPro" id="IPR018391">
    <property type="entry name" value="PQQ_b-propeller_rpt"/>
</dbReference>
<evidence type="ECO:0000313" key="16">
    <source>
        <dbReference type="Proteomes" id="UP000539350"/>
    </source>
</evidence>
<evidence type="ECO:0000256" key="4">
    <source>
        <dbReference type="ARBA" id="ARBA00022729"/>
    </source>
</evidence>
<dbReference type="PANTHER" id="PTHR32303">
    <property type="entry name" value="QUINOPROTEIN ALCOHOL DEHYDROGENASE (CYTOCHROME C)"/>
    <property type="match status" value="1"/>
</dbReference>
<keyword evidence="7 15" id="KW-0560">Oxidoreductase</keyword>
<feature type="binding site" evidence="11">
    <location>
        <position position="176"/>
    </location>
    <ligand>
        <name>pyrroloquinoline quinone</name>
        <dbReference type="ChEBI" id="CHEBI:58442"/>
    </ligand>
</feature>
<evidence type="ECO:0000256" key="2">
    <source>
        <dbReference type="ARBA" id="ARBA00022617"/>
    </source>
</evidence>
<evidence type="ECO:0000256" key="7">
    <source>
        <dbReference type="ARBA" id="ARBA00023002"/>
    </source>
</evidence>
<dbReference type="InterPro" id="IPR011047">
    <property type="entry name" value="Quinoprotein_ADH-like_sf"/>
</dbReference>
<feature type="binding site" evidence="12">
    <location>
        <position position="316"/>
    </location>
    <ligand>
        <name>Ca(2+)</name>
        <dbReference type="ChEBI" id="CHEBI:29108"/>
    </ligand>
</feature>
<dbReference type="SMART" id="SM00564">
    <property type="entry name" value="PQQ"/>
    <property type="match status" value="5"/>
</dbReference>
<dbReference type="Pfam" id="PF13442">
    <property type="entry name" value="Cytochrome_CBB3"/>
    <property type="match status" value="1"/>
</dbReference>
<dbReference type="AlphaFoldDB" id="A0A7W2YJI8"/>
<feature type="binding site" description="covalent" evidence="11">
    <location>
        <position position="624"/>
    </location>
    <ligand>
        <name>heme c</name>
        <dbReference type="ChEBI" id="CHEBI:61717"/>
    </ligand>
</feature>
<evidence type="ECO:0000256" key="3">
    <source>
        <dbReference type="ARBA" id="ARBA00022723"/>
    </source>
</evidence>
<dbReference type="Pfam" id="PF13360">
    <property type="entry name" value="PQQ_2"/>
    <property type="match status" value="1"/>
</dbReference>
<evidence type="ECO:0000256" key="9">
    <source>
        <dbReference type="ARBA" id="ARBA00023157"/>
    </source>
</evidence>
<evidence type="ECO:0000256" key="11">
    <source>
        <dbReference type="PIRSR" id="PIRSR617512-2"/>
    </source>
</evidence>
<feature type="domain" description="Cytochrome c" evidence="14">
    <location>
        <begin position="607"/>
        <end position="686"/>
    </location>
</feature>
<dbReference type="GO" id="GO:0005509">
    <property type="term" value="F:calcium ion binding"/>
    <property type="evidence" value="ECO:0007669"/>
    <property type="project" value="InterPro"/>
</dbReference>
<comment type="similarity">
    <text evidence="1">Belongs to the bacterial PQQ dehydrogenase family.</text>
</comment>
<comment type="cofactor">
    <cofactor evidence="12">
        <name>Ca(2+)</name>
        <dbReference type="ChEBI" id="CHEBI:29108"/>
    </cofactor>
    <text evidence="12">Binds 1 Ca(2+) ion per subunit.</text>
</comment>
<dbReference type="Pfam" id="PF01011">
    <property type="entry name" value="PQQ"/>
    <property type="match status" value="1"/>
</dbReference>
<evidence type="ECO:0000256" key="8">
    <source>
        <dbReference type="ARBA" id="ARBA00023004"/>
    </source>
</evidence>
<dbReference type="GO" id="GO:0016614">
    <property type="term" value="F:oxidoreductase activity, acting on CH-OH group of donors"/>
    <property type="evidence" value="ECO:0007669"/>
    <property type="project" value="InterPro"/>
</dbReference>
<dbReference type="EMBL" id="JACFXU010000014">
    <property type="protein sequence ID" value="MBA6413165.1"/>
    <property type="molecule type" value="Genomic_DNA"/>
</dbReference>
<evidence type="ECO:0000256" key="10">
    <source>
        <dbReference type="PIRSR" id="PIRSR617512-1"/>
    </source>
</evidence>
<dbReference type="InterPro" id="IPR017512">
    <property type="entry name" value="PQQ_MeOH/EtOH_DH"/>
</dbReference>
<gene>
    <name evidence="15" type="ORF">H2508_08600</name>
</gene>
<dbReference type="EC" id="1.1.2.-" evidence="15"/>
<keyword evidence="2 11" id="KW-0349">Heme</keyword>
<dbReference type="Proteomes" id="UP000539350">
    <property type="component" value="Unassembled WGS sequence"/>
</dbReference>
<feature type="binding site" description="axial binding residue" evidence="12">
    <location>
        <position position="664"/>
    </location>
    <ligand>
        <name>heme c</name>
        <dbReference type="ChEBI" id="CHEBI:61717"/>
    </ligand>
    <ligandPart>
        <name>Fe</name>
        <dbReference type="ChEBI" id="CHEBI:18248"/>
    </ligandPart>
</feature>
<keyword evidence="6 11" id="KW-0634">PQQ</keyword>
<dbReference type="Gene3D" id="2.140.10.10">
    <property type="entry name" value="Quinoprotein alcohol dehydrogenase-like superfamily"/>
    <property type="match status" value="1"/>
</dbReference>
<dbReference type="PROSITE" id="PS51007">
    <property type="entry name" value="CYTC"/>
    <property type="match status" value="1"/>
</dbReference>
<feature type="binding site" evidence="12">
    <location>
        <position position="271"/>
    </location>
    <ligand>
        <name>Ca(2+)</name>
        <dbReference type="ChEBI" id="CHEBI:29108"/>
    </ligand>
</feature>
<sequence length="695" mass="75967">MLKMRHLYLIACLFSSAGWGSATVVDNNLLASDPEGANWAGYGRTFDEQRYSPLDQINADNVKNLSLASYLDLADMHSVTTVPLAVDGIVYFAAGYSVIHAVDGKTGKLLWRYDPELWKTHPDMLRRAWGSRGLAFWKGHIYVGTMDGRLLAVDAGTGELVWSATTTEEGDSRYITGAPRVFNDKVIIGHGGAEYGAVRGYVTAYDAMTGKQAWRFYITPGNPADGFENEAMAMAAKTWTGEWWKFGGGGTVWNAMTYDPEYNRIYLGTGNGAPWNRKIRSPGGGDNLFLCSVLALDADTGEYVWHYQTNPGETWDYNSSMDMVLATMELEGKQRKVLMHAPKNGFFYVLDREDGQLISAEKFAKVTWAEKIDLSTGRPVESPNARYEDGPVLIWPGDTGAHSWHPMAFNPQTGLAYIPAREVFGYYSDEGVDIENWAYEPGFQFANGLSTKVRSEEVPTDLATSALLAWNPVTQQEAWRIPTPGAFGGGIMTSAGNLVMQADPEGKLNAYRADNGELLWSYDLGVGSLSPPITYLVGDTQYVSILAGWAGSVQAFGALTAKEGWVGRQQPRRLMTFALNGKAELPKSQPQQPLSPIVDAGFKIDAQKAARGQAVYAAKNCIICHGVGAVAGGYAPDLRASPIPLSVAGFTAVVREGALLQRGMPSFSELRDDELEAMRHYIRRRAHETAAASVD</sequence>
<keyword evidence="3 12" id="KW-0479">Metal-binding</keyword>
<evidence type="ECO:0000256" key="12">
    <source>
        <dbReference type="PIRSR" id="PIRSR617512-3"/>
    </source>
</evidence>
<dbReference type="InterPro" id="IPR009056">
    <property type="entry name" value="Cyt_c-like_dom"/>
</dbReference>
<evidence type="ECO:0000313" key="15">
    <source>
        <dbReference type="EMBL" id="MBA6413165.1"/>
    </source>
</evidence>
<dbReference type="SUPFAM" id="SSF46626">
    <property type="entry name" value="Cytochrome c"/>
    <property type="match status" value="1"/>
</dbReference>
<feature type="active site" description="Proton acceptor" evidence="10">
    <location>
        <position position="316"/>
    </location>
</feature>
<dbReference type="Gene3D" id="1.10.760.10">
    <property type="entry name" value="Cytochrome c-like domain"/>
    <property type="match status" value="1"/>
</dbReference>
<proteinExistence type="inferred from homology"/>
<reference evidence="15 16" key="1">
    <citation type="submission" date="2020-07" db="EMBL/GenBank/DDBJ databases">
        <title>Halieaceae bacterium, F7430, whole genome shotgun sequencing project.</title>
        <authorList>
            <person name="Jiang S."/>
            <person name="Liu Z.W."/>
            <person name="Du Z.J."/>
        </authorList>
    </citation>
    <scope>NUCLEOTIDE SEQUENCE [LARGE SCALE GENOMIC DNA]</scope>
    <source>
        <strain evidence="15 16">F7430</strain>
    </source>
</reference>
<keyword evidence="9" id="KW-1015">Disulfide bond</keyword>
<dbReference type="SUPFAM" id="SSF50998">
    <property type="entry name" value="Quinoprotein alcohol dehydrogenase-like"/>
    <property type="match status" value="1"/>
</dbReference>
<keyword evidence="8 12" id="KW-0408">Iron</keyword>
<comment type="caution">
    <text evidence="15">The sequence shown here is derived from an EMBL/GenBank/DDBJ whole genome shotgun (WGS) entry which is preliminary data.</text>
</comment>
<feature type="binding site" evidence="11">
    <location>
        <position position="251"/>
    </location>
    <ligand>
        <name>pyrroloquinoline quinone</name>
        <dbReference type="ChEBI" id="CHEBI:58442"/>
    </ligand>
</feature>
<feature type="binding site" evidence="11">
    <location>
        <position position="343"/>
    </location>
    <ligand>
        <name>pyrroloquinoline quinone</name>
        <dbReference type="ChEBI" id="CHEBI:58442"/>
    </ligand>
</feature>
<protein>
    <submittedName>
        <fullName evidence="15">PQQ-dependent dehydrogenase, methanol/ethanol family</fullName>
        <ecNumber evidence="15">1.1.2.-</ecNumber>
    </submittedName>
</protein>
<dbReference type="GO" id="GO:0016020">
    <property type="term" value="C:membrane"/>
    <property type="evidence" value="ECO:0007669"/>
    <property type="project" value="InterPro"/>
</dbReference>
<keyword evidence="5 12" id="KW-0106">Calcium</keyword>
<evidence type="ECO:0000256" key="6">
    <source>
        <dbReference type="ARBA" id="ARBA00022891"/>
    </source>
</evidence>
<dbReference type="InterPro" id="IPR002372">
    <property type="entry name" value="PQQ_rpt_dom"/>
</dbReference>
<feature type="binding site" evidence="11">
    <location>
        <begin position="192"/>
        <end position="193"/>
    </location>
    <ligand>
        <name>pyrroloquinoline quinone</name>
        <dbReference type="ChEBI" id="CHEBI:58442"/>
    </ligand>
</feature>
<feature type="chain" id="PRO_5030568814" evidence="13">
    <location>
        <begin position="23"/>
        <end position="695"/>
    </location>
</feature>
<dbReference type="NCBIfam" id="TIGR03075">
    <property type="entry name" value="PQQ_enz_alc_DH"/>
    <property type="match status" value="1"/>
</dbReference>
<evidence type="ECO:0000256" key="1">
    <source>
        <dbReference type="ARBA" id="ARBA00008156"/>
    </source>
</evidence>
<evidence type="ECO:0000256" key="5">
    <source>
        <dbReference type="ARBA" id="ARBA00022837"/>
    </source>
</evidence>
<comment type="cofactor">
    <cofactor evidence="11">
        <name>pyrroloquinoline quinone</name>
        <dbReference type="ChEBI" id="CHEBI:58442"/>
    </cofactor>
    <text evidence="11">Binds 1 PQQ group per subunit.</text>
</comment>
<feature type="binding site" description="covalent" evidence="11">
    <location>
        <position position="621"/>
    </location>
    <ligand>
        <name>heme c</name>
        <dbReference type="ChEBI" id="CHEBI:61717"/>
    </ligand>
</feature>
<accession>A0A7W2YJI8</accession>
<name>A0A7W2YJI8_9GAMM</name>
<dbReference type="GO" id="GO:0009055">
    <property type="term" value="F:electron transfer activity"/>
    <property type="evidence" value="ECO:0007669"/>
    <property type="project" value="InterPro"/>
</dbReference>
<evidence type="ECO:0000256" key="13">
    <source>
        <dbReference type="SAM" id="SignalP"/>
    </source>
</evidence>
<organism evidence="15 16">
    <name type="scientific">Sediminihaliea albiluteola</name>
    <dbReference type="NCBI Taxonomy" id="2758564"/>
    <lineage>
        <taxon>Bacteria</taxon>
        <taxon>Pseudomonadati</taxon>
        <taxon>Pseudomonadota</taxon>
        <taxon>Gammaproteobacteria</taxon>
        <taxon>Cellvibrionales</taxon>
        <taxon>Halieaceae</taxon>
        <taxon>Sediminihaliea</taxon>
    </lineage>
</organism>
<feature type="binding site" description="axial binding residue" evidence="12">
    <location>
        <position position="625"/>
    </location>
    <ligand>
        <name>heme c</name>
        <dbReference type="ChEBI" id="CHEBI:61717"/>
    </ligand>
    <ligandPart>
        <name>Fe</name>
        <dbReference type="ChEBI" id="CHEBI:18248"/>
    </ligandPart>
</feature>
<feature type="signal peptide" evidence="13">
    <location>
        <begin position="1"/>
        <end position="22"/>
    </location>
</feature>
<evidence type="ECO:0000259" key="14">
    <source>
        <dbReference type="PROSITE" id="PS51007"/>
    </source>
</evidence>
<feature type="binding site" evidence="11">
    <location>
        <position position="132"/>
    </location>
    <ligand>
        <name>pyrroloquinoline quinone</name>
        <dbReference type="ChEBI" id="CHEBI:58442"/>
    </ligand>
</feature>
<keyword evidence="16" id="KW-1185">Reference proteome</keyword>
<feature type="binding site" evidence="12">
    <location>
        <position position="194"/>
    </location>
    <ligand>
        <name>Ca(2+)</name>
        <dbReference type="ChEBI" id="CHEBI:29108"/>
    </ligand>
</feature>
<dbReference type="InterPro" id="IPR036909">
    <property type="entry name" value="Cyt_c-like_dom_sf"/>
</dbReference>
<keyword evidence="4 13" id="KW-0732">Signal</keyword>
<dbReference type="CDD" id="cd10279">
    <property type="entry name" value="PQQ_ADH_II"/>
    <property type="match status" value="1"/>
</dbReference>